<feature type="region of interest" description="Disordered" evidence="1">
    <location>
        <begin position="1"/>
        <end position="21"/>
    </location>
</feature>
<dbReference type="GO" id="GO:0005794">
    <property type="term" value="C:Golgi apparatus"/>
    <property type="evidence" value="ECO:0007669"/>
    <property type="project" value="TreeGrafter"/>
</dbReference>
<dbReference type="EMBL" id="JAVFHQ010000028">
    <property type="protein sequence ID" value="KAK4543875.1"/>
    <property type="molecule type" value="Genomic_DNA"/>
</dbReference>
<dbReference type="AlphaFoldDB" id="A0AAV9JH91"/>
<dbReference type="PANTHER" id="PTHR34391">
    <property type="entry name" value="UPF0658 GOLGI APPARATUS MEMBRANE PROTEIN C1952.10C-RELATED"/>
    <property type="match status" value="1"/>
</dbReference>
<gene>
    <name evidence="3" type="ORF">LTR36_004649</name>
</gene>
<dbReference type="InterPro" id="IPR040410">
    <property type="entry name" value="UPF0658_Golgi"/>
</dbReference>
<feature type="transmembrane region" description="Helical" evidence="2">
    <location>
        <begin position="135"/>
        <end position="156"/>
    </location>
</feature>
<keyword evidence="2" id="KW-0472">Membrane</keyword>
<evidence type="ECO:0000256" key="1">
    <source>
        <dbReference type="SAM" id="MobiDB-lite"/>
    </source>
</evidence>
<feature type="transmembrane region" description="Helical" evidence="2">
    <location>
        <begin position="361"/>
        <end position="388"/>
    </location>
</feature>
<sequence>MPSTSPGSPLVSGHPTADVATKGHHKARSSLLLGHKADTTYQPLSGSFSNTTSTSQYTAPGGYYERQGIPTTPGVGASKANGWMHLPNSTWTWSFFGISVAQCIISLALESYVFAEFQTSLVGAAKNEHSTKNRPSAALTIPTYLAIFIFGFIYELGLVWDALRLKNTIQVIGVCLYNLGMLIYAAVEMNQVDQAVGQLVTMADIAPGTWGHLRPFLIAAPCVIALGTVLLGLVAWKLYDEFAWTIYKHISADLRLKRRFLTYQIYIALLKFDFFFFLGFTVQFLVVVENTPDVEFYITIVAIPVTIALLFLAAFCVRRESKIGHGACMLVYFAAMAYFIFKLVRMYDSKRALAYKAGRPSLTTFAVLTLMLLVVTIGTAFACLGNFGKGLMPHIQKRKVPDADDLKYSGYGGSELFNGPPHQLGPVPNRMTID</sequence>
<dbReference type="Proteomes" id="UP001324427">
    <property type="component" value="Unassembled WGS sequence"/>
</dbReference>
<keyword evidence="4" id="KW-1185">Reference proteome</keyword>
<keyword evidence="2" id="KW-0812">Transmembrane</keyword>
<evidence type="ECO:0000313" key="3">
    <source>
        <dbReference type="EMBL" id="KAK4543875.1"/>
    </source>
</evidence>
<feature type="transmembrane region" description="Helical" evidence="2">
    <location>
        <begin position="216"/>
        <end position="239"/>
    </location>
</feature>
<organism evidence="3 4">
    <name type="scientific">Oleoguttula mirabilis</name>
    <dbReference type="NCBI Taxonomy" id="1507867"/>
    <lineage>
        <taxon>Eukaryota</taxon>
        <taxon>Fungi</taxon>
        <taxon>Dikarya</taxon>
        <taxon>Ascomycota</taxon>
        <taxon>Pezizomycotina</taxon>
        <taxon>Dothideomycetes</taxon>
        <taxon>Dothideomycetidae</taxon>
        <taxon>Mycosphaerellales</taxon>
        <taxon>Teratosphaeriaceae</taxon>
        <taxon>Oleoguttula</taxon>
    </lineage>
</organism>
<reference evidence="3 4" key="1">
    <citation type="submission" date="2021-11" db="EMBL/GenBank/DDBJ databases">
        <title>Black yeast isolated from Biological Soil Crust.</title>
        <authorList>
            <person name="Kurbessoian T."/>
        </authorList>
    </citation>
    <scope>NUCLEOTIDE SEQUENCE [LARGE SCALE GENOMIC DNA]</scope>
    <source>
        <strain evidence="3 4">CCFEE 5522</strain>
    </source>
</reference>
<name>A0AAV9JH91_9PEZI</name>
<dbReference type="PANTHER" id="PTHR34391:SF1">
    <property type="entry name" value="UPF0658 GOLGI APPARATUS MEMBRANE PROTEIN C1952.10C-RELATED"/>
    <property type="match status" value="1"/>
</dbReference>
<proteinExistence type="predicted"/>
<feature type="transmembrane region" description="Helical" evidence="2">
    <location>
        <begin position="296"/>
        <end position="316"/>
    </location>
</feature>
<evidence type="ECO:0000256" key="2">
    <source>
        <dbReference type="SAM" id="Phobius"/>
    </source>
</evidence>
<feature type="transmembrane region" description="Helical" evidence="2">
    <location>
        <begin position="323"/>
        <end position="341"/>
    </location>
</feature>
<accession>A0AAV9JH91</accession>
<protein>
    <submittedName>
        <fullName evidence="3">Uncharacterized protein</fullName>
    </submittedName>
</protein>
<feature type="transmembrane region" description="Helical" evidence="2">
    <location>
        <begin position="260"/>
        <end position="284"/>
    </location>
</feature>
<comment type="caution">
    <text evidence="3">The sequence shown here is derived from an EMBL/GenBank/DDBJ whole genome shotgun (WGS) entry which is preliminary data.</text>
</comment>
<evidence type="ECO:0000313" key="4">
    <source>
        <dbReference type="Proteomes" id="UP001324427"/>
    </source>
</evidence>
<feature type="transmembrane region" description="Helical" evidence="2">
    <location>
        <begin position="93"/>
        <end position="115"/>
    </location>
</feature>
<keyword evidence="2" id="KW-1133">Transmembrane helix</keyword>